<gene>
    <name evidence="5" type="ORF">GA0070622_4549</name>
</gene>
<evidence type="ECO:0000259" key="4">
    <source>
        <dbReference type="Pfam" id="PF07987"/>
    </source>
</evidence>
<dbReference type="EMBL" id="FLRH01000004">
    <property type="protein sequence ID" value="SBT67486.1"/>
    <property type="molecule type" value="Genomic_DNA"/>
</dbReference>
<dbReference type="InterPro" id="IPR038507">
    <property type="entry name" value="YcnI-like_sf"/>
</dbReference>
<proteinExistence type="predicted"/>
<name>A0A1A9BEH0_9ACTN</name>
<evidence type="ECO:0000313" key="5">
    <source>
        <dbReference type="EMBL" id="SBT67486.1"/>
    </source>
</evidence>
<dbReference type="Gene3D" id="2.60.40.2230">
    <property type="entry name" value="Uncharacterised protein YcnI-like PF07987, DUF1775"/>
    <property type="match status" value="1"/>
</dbReference>
<dbReference type="OrthoDB" id="9810871at2"/>
<keyword evidence="6" id="KW-1185">Reference proteome</keyword>
<feature type="compositionally biased region" description="Gly residues" evidence="1">
    <location>
        <begin position="187"/>
        <end position="220"/>
    </location>
</feature>
<keyword evidence="2" id="KW-1133">Transmembrane helix</keyword>
<keyword evidence="2" id="KW-0812">Transmembrane</keyword>
<feature type="region of interest" description="Disordered" evidence="1">
    <location>
        <begin position="260"/>
        <end position="300"/>
    </location>
</feature>
<evidence type="ECO:0000256" key="3">
    <source>
        <dbReference type="SAM" id="SignalP"/>
    </source>
</evidence>
<dbReference type="RefSeq" id="WP_091578248.1">
    <property type="nucleotide sequence ID" value="NZ_FLRH01000004.1"/>
</dbReference>
<sequence length="300" mass="29292">MRMTRQGRWASALLAAALAGTVGWPGAASAAAGVTVTTSPGEVHQGDAIELSVVVPADRPGTRTTKIELTMPADAPIGEVYPLSVPDWAPTITTRTLDQPVAGIHASELNQVTHAVTWLRVPGGGTGAARLPLGMGPMPATDRLVFTVVQTYADGTVVRWADPAGGAHPAPTVALLPPLSGAVTHGGDAGAGGAAHGGHGAVGGGRDGAAPGGATAGGPTAGATDDGPSPDLLLGGGLLAGLAGGAAIGWLLSRRRRGALTLPPDTADSPAPATDRDADPATDAPASGEPVTAGAPGRRS</sequence>
<feature type="signal peptide" evidence="3">
    <location>
        <begin position="1"/>
        <end position="30"/>
    </location>
</feature>
<reference evidence="6" key="1">
    <citation type="submission" date="2016-06" db="EMBL/GenBank/DDBJ databases">
        <authorList>
            <person name="Varghese N."/>
            <person name="Submissions Spin"/>
        </authorList>
    </citation>
    <scope>NUCLEOTIDE SEQUENCE [LARGE SCALE GENOMIC DNA]</scope>
    <source>
        <strain evidence="6">DSM 45794</strain>
    </source>
</reference>
<organism evidence="5 6">
    <name type="scientific">Micromonospora sediminicola</name>
    <dbReference type="NCBI Taxonomy" id="946078"/>
    <lineage>
        <taxon>Bacteria</taxon>
        <taxon>Bacillati</taxon>
        <taxon>Actinomycetota</taxon>
        <taxon>Actinomycetes</taxon>
        <taxon>Micromonosporales</taxon>
        <taxon>Micromonosporaceae</taxon>
        <taxon>Micromonospora</taxon>
    </lineage>
</organism>
<feature type="transmembrane region" description="Helical" evidence="2">
    <location>
        <begin position="232"/>
        <end position="252"/>
    </location>
</feature>
<feature type="chain" id="PRO_5008384161" evidence="3">
    <location>
        <begin position="31"/>
        <end position="300"/>
    </location>
</feature>
<evidence type="ECO:0000313" key="6">
    <source>
        <dbReference type="Proteomes" id="UP000199558"/>
    </source>
</evidence>
<dbReference type="AlphaFoldDB" id="A0A1A9BEH0"/>
<keyword evidence="3" id="KW-0732">Signal</keyword>
<dbReference type="STRING" id="946078.GA0070622_4549"/>
<protein>
    <submittedName>
        <fullName evidence="5">Domain of unkown function (DUF1775)</fullName>
    </submittedName>
</protein>
<evidence type="ECO:0000256" key="2">
    <source>
        <dbReference type="SAM" id="Phobius"/>
    </source>
</evidence>
<evidence type="ECO:0000256" key="1">
    <source>
        <dbReference type="SAM" id="MobiDB-lite"/>
    </source>
</evidence>
<dbReference type="Proteomes" id="UP000199558">
    <property type="component" value="Unassembled WGS sequence"/>
</dbReference>
<feature type="compositionally biased region" description="Low complexity" evidence="1">
    <location>
        <begin position="263"/>
        <end position="273"/>
    </location>
</feature>
<dbReference type="Pfam" id="PF07987">
    <property type="entry name" value="DUF1775"/>
    <property type="match status" value="1"/>
</dbReference>
<keyword evidence="2" id="KW-0472">Membrane</keyword>
<feature type="domain" description="YncI copper-binding" evidence="4">
    <location>
        <begin position="36"/>
        <end position="175"/>
    </location>
</feature>
<dbReference type="InterPro" id="IPR012533">
    <property type="entry name" value="YcnI-copper_dom"/>
</dbReference>
<accession>A0A1A9BEH0</accession>
<feature type="region of interest" description="Disordered" evidence="1">
    <location>
        <begin position="187"/>
        <end position="229"/>
    </location>
</feature>